<keyword evidence="3" id="KW-0804">Transcription</keyword>
<evidence type="ECO:0000256" key="3">
    <source>
        <dbReference type="ARBA" id="ARBA00023163"/>
    </source>
</evidence>
<dbReference type="PANTHER" id="PTHR46196">
    <property type="entry name" value="TRANSCRIPTION FACTOR BHLH155-LIKE ISOFORM X1-RELATED"/>
    <property type="match status" value="1"/>
</dbReference>
<dbReference type="InterPro" id="IPR043561">
    <property type="entry name" value="LHW-like"/>
</dbReference>
<evidence type="ECO:0000256" key="1">
    <source>
        <dbReference type="ARBA" id="ARBA00004123"/>
    </source>
</evidence>
<proteinExistence type="predicted"/>
<dbReference type="GO" id="GO:0003700">
    <property type="term" value="F:DNA-binding transcription factor activity"/>
    <property type="evidence" value="ECO:0007669"/>
    <property type="project" value="InterPro"/>
</dbReference>
<dbReference type="GO" id="GO:0005634">
    <property type="term" value="C:nucleus"/>
    <property type="evidence" value="ECO:0007669"/>
    <property type="project" value="UniProtKB-SubCell"/>
</dbReference>
<evidence type="ECO:0000256" key="4">
    <source>
        <dbReference type="ARBA" id="ARBA00023242"/>
    </source>
</evidence>
<protein>
    <submittedName>
        <fullName evidence="7">Uncharacterized protein MANES_09G095700</fullName>
    </submittedName>
</protein>
<reference evidence="7" key="1">
    <citation type="submission" date="2018-02" db="EMBL/GenBank/DDBJ databases">
        <title>Rhizophora mucronata_Transcriptome.</title>
        <authorList>
            <person name="Meera S.P."/>
            <person name="Sreeshan A."/>
            <person name="Augustine A."/>
        </authorList>
    </citation>
    <scope>NUCLEOTIDE SEQUENCE</scope>
    <source>
        <tissue evidence="7">Leaf</tissue>
    </source>
</reference>
<keyword evidence="4" id="KW-0539">Nucleus</keyword>
<dbReference type="AlphaFoldDB" id="A0A2P2NL59"/>
<dbReference type="Pfam" id="PF23176">
    <property type="entry name" value="bHLH_LHW"/>
    <property type="match status" value="1"/>
</dbReference>
<evidence type="ECO:0000259" key="6">
    <source>
        <dbReference type="PROSITE" id="PS50888"/>
    </source>
</evidence>
<dbReference type="PANTHER" id="PTHR46196:SF3">
    <property type="entry name" value="TRANSCRIPTION FACTOR LHW-LIKE ISOFORM X1"/>
    <property type="match status" value="1"/>
</dbReference>
<sequence>MGNNLVQWNHAKSESIADERNSHVRLWKEQKSSYASNKRRAGPGDNQRPRPRDRQLIQDRVKELRKLVPNGRKCSIDGLLDRTVKHILYLRSITFRAEKLRQWVDQEVDAWKSWRSADLKDNGESGASWNSEFGTELQICPIVVEDLAYPGHMLIEVLCNEHVLFLEIAHVIRGLELTILKGVMENRSNNTWAHFIVEACKGFHRLDIFWPLMQLLRPKRKPISSKI</sequence>
<accession>A0A2P2NL59</accession>
<organism evidence="7">
    <name type="scientific">Rhizophora mucronata</name>
    <name type="common">Asiatic mangrove</name>
    <dbReference type="NCBI Taxonomy" id="61149"/>
    <lineage>
        <taxon>Eukaryota</taxon>
        <taxon>Viridiplantae</taxon>
        <taxon>Streptophyta</taxon>
        <taxon>Embryophyta</taxon>
        <taxon>Tracheophyta</taxon>
        <taxon>Spermatophyta</taxon>
        <taxon>Magnoliopsida</taxon>
        <taxon>eudicotyledons</taxon>
        <taxon>Gunneridae</taxon>
        <taxon>Pentapetalae</taxon>
        <taxon>rosids</taxon>
        <taxon>fabids</taxon>
        <taxon>Malpighiales</taxon>
        <taxon>Rhizophoraceae</taxon>
        <taxon>Rhizophora</taxon>
    </lineage>
</organism>
<dbReference type="GO" id="GO:0046983">
    <property type="term" value="F:protein dimerization activity"/>
    <property type="evidence" value="ECO:0007669"/>
    <property type="project" value="InterPro"/>
</dbReference>
<dbReference type="EMBL" id="GGEC01062743">
    <property type="protein sequence ID" value="MBX43227.1"/>
    <property type="molecule type" value="Transcribed_RNA"/>
</dbReference>
<evidence type="ECO:0000313" key="7">
    <source>
        <dbReference type="EMBL" id="MBX43227.1"/>
    </source>
</evidence>
<comment type="subcellular location">
    <subcellularLocation>
        <location evidence="1">Nucleus</location>
    </subcellularLocation>
</comment>
<dbReference type="InterPro" id="IPR011598">
    <property type="entry name" value="bHLH_dom"/>
</dbReference>
<evidence type="ECO:0000256" key="5">
    <source>
        <dbReference type="SAM" id="MobiDB-lite"/>
    </source>
</evidence>
<evidence type="ECO:0000256" key="2">
    <source>
        <dbReference type="ARBA" id="ARBA00023015"/>
    </source>
</evidence>
<keyword evidence="2" id="KW-0805">Transcription regulation</keyword>
<dbReference type="PROSITE" id="PS50888">
    <property type="entry name" value="BHLH"/>
    <property type="match status" value="1"/>
</dbReference>
<feature type="domain" description="BHLH" evidence="6">
    <location>
        <begin position="41"/>
        <end position="90"/>
    </location>
</feature>
<name>A0A2P2NL59_RHIMU</name>
<feature type="region of interest" description="Disordered" evidence="5">
    <location>
        <begin position="28"/>
        <end position="55"/>
    </location>
</feature>